<keyword evidence="6" id="KW-1185">Reference proteome</keyword>
<reference evidence="5 6" key="1">
    <citation type="submission" date="2023-12" db="EMBL/GenBank/DDBJ databases">
        <title>Whole-genome sequencing of halo(alkali)philic microorganisms from hypersaline lakes.</title>
        <authorList>
            <person name="Sorokin D.Y."/>
            <person name="Merkel A.Y."/>
            <person name="Messina E."/>
            <person name="Yakimov M."/>
        </authorList>
    </citation>
    <scope>NUCLEOTIDE SEQUENCE [LARGE SCALE GENOMIC DNA]</scope>
    <source>
        <strain evidence="5 6">AB-CW1</strain>
    </source>
</reference>
<comment type="caution">
    <text evidence="5">The sequence shown here is derived from an EMBL/GenBank/DDBJ whole genome shotgun (WGS) entry which is preliminary data.</text>
</comment>
<dbReference type="InterPro" id="IPR050469">
    <property type="entry name" value="Diguanylate_Cyclase"/>
</dbReference>
<evidence type="ECO:0000313" key="6">
    <source>
        <dbReference type="Proteomes" id="UP001302316"/>
    </source>
</evidence>
<dbReference type="GO" id="GO:0043709">
    <property type="term" value="P:cell adhesion involved in single-species biofilm formation"/>
    <property type="evidence" value="ECO:0007669"/>
    <property type="project" value="TreeGrafter"/>
</dbReference>
<dbReference type="SUPFAM" id="SSF55781">
    <property type="entry name" value="GAF domain-like"/>
    <property type="match status" value="1"/>
</dbReference>
<dbReference type="Pfam" id="PF00990">
    <property type="entry name" value="GGDEF"/>
    <property type="match status" value="1"/>
</dbReference>
<dbReference type="InterPro" id="IPR043128">
    <property type="entry name" value="Rev_trsase/Diguanyl_cyclase"/>
</dbReference>
<dbReference type="Gene3D" id="3.30.450.40">
    <property type="match status" value="1"/>
</dbReference>
<keyword evidence="5" id="KW-0548">Nucleotidyltransferase</keyword>
<evidence type="ECO:0000313" key="5">
    <source>
        <dbReference type="EMBL" id="MEA5446299.1"/>
    </source>
</evidence>
<dbReference type="PANTHER" id="PTHR45138:SF9">
    <property type="entry name" value="DIGUANYLATE CYCLASE DGCM-RELATED"/>
    <property type="match status" value="1"/>
</dbReference>
<dbReference type="EMBL" id="JAYGII010000026">
    <property type="protein sequence ID" value="MEA5446299.1"/>
    <property type="molecule type" value="Genomic_DNA"/>
</dbReference>
<dbReference type="SUPFAM" id="SSF55073">
    <property type="entry name" value="Nucleotide cyclase"/>
    <property type="match status" value="1"/>
</dbReference>
<name>A0AAP6JHG6_9GAMM</name>
<dbReference type="InterPro" id="IPR029787">
    <property type="entry name" value="Nucleotide_cyclase"/>
</dbReference>
<keyword evidence="3" id="KW-1133">Transmembrane helix</keyword>
<feature type="transmembrane region" description="Helical" evidence="3">
    <location>
        <begin position="31"/>
        <end position="49"/>
    </location>
</feature>
<dbReference type="InterPro" id="IPR003018">
    <property type="entry name" value="GAF"/>
</dbReference>
<evidence type="ECO:0000259" key="4">
    <source>
        <dbReference type="PROSITE" id="PS50887"/>
    </source>
</evidence>
<keyword evidence="3" id="KW-0472">Membrane</keyword>
<dbReference type="EC" id="2.7.7.65" evidence="1"/>
<dbReference type="GO" id="GO:0005886">
    <property type="term" value="C:plasma membrane"/>
    <property type="evidence" value="ECO:0007669"/>
    <property type="project" value="TreeGrafter"/>
</dbReference>
<evidence type="ECO:0000256" key="2">
    <source>
        <dbReference type="ARBA" id="ARBA00034247"/>
    </source>
</evidence>
<feature type="domain" description="GGDEF" evidence="4">
    <location>
        <begin position="352"/>
        <end position="405"/>
    </location>
</feature>
<dbReference type="AlphaFoldDB" id="A0AAP6JHG6"/>
<feature type="transmembrane region" description="Helical" evidence="3">
    <location>
        <begin position="56"/>
        <end position="77"/>
    </location>
</feature>
<organism evidence="5 6">
    <name type="scientific">Natronospira elongata</name>
    <dbReference type="NCBI Taxonomy" id="3110268"/>
    <lineage>
        <taxon>Bacteria</taxon>
        <taxon>Pseudomonadati</taxon>
        <taxon>Pseudomonadota</taxon>
        <taxon>Gammaproteobacteria</taxon>
        <taxon>Natronospirales</taxon>
        <taxon>Natronospiraceae</taxon>
        <taxon>Natronospira</taxon>
    </lineage>
</organism>
<dbReference type="InterPro" id="IPR000160">
    <property type="entry name" value="GGDEF_dom"/>
</dbReference>
<dbReference type="NCBIfam" id="TIGR00254">
    <property type="entry name" value="GGDEF"/>
    <property type="match status" value="1"/>
</dbReference>
<sequence length="405" mass="44401">MAAAMFLFGAFASALGAILLAESAEDRMLRLGFALAACVVAALLVVLPWERGRLKYFALVVPVAFLFIYFYELLVGFSPYTYPLTFVFVYVWVGLVLPRWAPLALFPLMVLTYVAPKLDDIAALQAGVVALPTCLLVGEGISFAMNLLRGYQDEFRQQAEIFRRVALAARRINSLDSQDVMDEIVEACRELGFDAASMIRLQSGGQEVKVTSLSGMPESILEASLSLDRGIARRVLNKGHGVSWYRDQIEQEGCPLLQESDFGAVHAEPVFIGDDVAAILFVGRLNSSAVSVEGRAALETLALEAGAALSNAEHYTLERLQALEYRNQSERDPLTGLANRRLADTVLPQVAPDDAVLLIDLDHFKWVNDSFGHDGGDKVLISLAEFLRAELREGDIPFRVGARNS</sequence>
<dbReference type="InterPro" id="IPR029016">
    <property type="entry name" value="GAF-like_dom_sf"/>
</dbReference>
<dbReference type="GO" id="GO:1902201">
    <property type="term" value="P:negative regulation of bacterial-type flagellum-dependent cell motility"/>
    <property type="evidence" value="ECO:0007669"/>
    <property type="project" value="TreeGrafter"/>
</dbReference>
<dbReference type="Gene3D" id="3.30.70.270">
    <property type="match status" value="1"/>
</dbReference>
<evidence type="ECO:0000256" key="3">
    <source>
        <dbReference type="SAM" id="Phobius"/>
    </source>
</evidence>
<dbReference type="SMART" id="SM00267">
    <property type="entry name" value="GGDEF"/>
    <property type="match status" value="1"/>
</dbReference>
<feature type="transmembrane region" description="Helical" evidence="3">
    <location>
        <begin position="126"/>
        <end position="148"/>
    </location>
</feature>
<gene>
    <name evidence="5" type="ORF">VCB98_10755</name>
</gene>
<dbReference type="Pfam" id="PF13185">
    <property type="entry name" value="GAF_2"/>
    <property type="match status" value="1"/>
</dbReference>
<dbReference type="PROSITE" id="PS50887">
    <property type="entry name" value="GGDEF"/>
    <property type="match status" value="1"/>
</dbReference>
<dbReference type="PANTHER" id="PTHR45138">
    <property type="entry name" value="REGULATORY COMPONENTS OF SENSORY TRANSDUCTION SYSTEM"/>
    <property type="match status" value="1"/>
</dbReference>
<dbReference type="Proteomes" id="UP001302316">
    <property type="component" value="Unassembled WGS sequence"/>
</dbReference>
<proteinExistence type="predicted"/>
<dbReference type="GO" id="GO:0052621">
    <property type="term" value="F:diguanylate cyclase activity"/>
    <property type="evidence" value="ECO:0007669"/>
    <property type="project" value="UniProtKB-EC"/>
</dbReference>
<dbReference type="CDD" id="cd01949">
    <property type="entry name" value="GGDEF"/>
    <property type="match status" value="1"/>
</dbReference>
<comment type="catalytic activity">
    <reaction evidence="2">
        <text>2 GTP = 3',3'-c-di-GMP + 2 diphosphate</text>
        <dbReference type="Rhea" id="RHEA:24898"/>
        <dbReference type="ChEBI" id="CHEBI:33019"/>
        <dbReference type="ChEBI" id="CHEBI:37565"/>
        <dbReference type="ChEBI" id="CHEBI:58805"/>
        <dbReference type="EC" id="2.7.7.65"/>
    </reaction>
</comment>
<protein>
    <recommendedName>
        <fullName evidence="1">diguanylate cyclase</fullName>
        <ecNumber evidence="1">2.7.7.65</ecNumber>
    </recommendedName>
</protein>
<feature type="transmembrane region" description="Helical" evidence="3">
    <location>
        <begin position="89"/>
        <end position="114"/>
    </location>
</feature>
<accession>A0AAP6JHG6</accession>
<evidence type="ECO:0000256" key="1">
    <source>
        <dbReference type="ARBA" id="ARBA00012528"/>
    </source>
</evidence>
<keyword evidence="3" id="KW-0812">Transmembrane</keyword>
<keyword evidence="5" id="KW-0808">Transferase</keyword>